<feature type="chain" id="PRO_5045182106" evidence="3">
    <location>
        <begin position="26"/>
        <end position="301"/>
    </location>
</feature>
<name>A0ABW2QUM6_9NEIS</name>
<feature type="signal peptide" evidence="3">
    <location>
        <begin position="1"/>
        <end position="25"/>
    </location>
</feature>
<keyword evidence="2" id="KW-1133">Transmembrane helix</keyword>
<dbReference type="InterPro" id="IPR007379">
    <property type="entry name" value="Tim44-like_dom"/>
</dbReference>
<keyword evidence="2" id="KW-0812">Transmembrane</keyword>
<dbReference type="Pfam" id="PF04280">
    <property type="entry name" value="Tim44"/>
    <property type="match status" value="1"/>
</dbReference>
<evidence type="ECO:0000256" key="2">
    <source>
        <dbReference type="SAM" id="Phobius"/>
    </source>
</evidence>
<dbReference type="PANTHER" id="PTHR41542">
    <property type="entry name" value="BLL5807 PROTEIN"/>
    <property type="match status" value="1"/>
</dbReference>
<keyword evidence="2" id="KW-0472">Membrane</keyword>
<reference evidence="6" key="1">
    <citation type="journal article" date="2019" name="Int. J. Syst. Evol. Microbiol.">
        <title>The Global Catalogue of Microorganisms (GCM) 10K type strain sequencing project: providing services to taxonomists for standard genome sequencing and annotation.</title>
        <authorList>
            <consortium name="The Broad Institute Genomics Platform"/>
            <consortium name="The Broad Institute Genome Sequencing Center for Infectious Disease"/>
            <person name="Wu L."/>
            <person name="Ma J."/>
        </authorList>
    </citation>
    <scope>NUCLEOTIDE SEQUENCE [LARGE SCALE GENOMIC DNA]</scope>
    <source>
        <strain evidence="6">CCUG 62945</strain>
    </source>
</reference>
<dbReference type="SUPFAM" id="SSF54427">
    <property type="entry name" value="NTF2-like"/>
    <property type="match status" value="1"/>
</dbReference>
<feature type="compositionally biased region" description="Low complexity" evidence="1">
    <location>
        <begin position="53"/>
        <end position="67"/>
    </location>
</feature>
<accession>A0ABW2QUM6</accession>
<dbReference type="SMART" id="SM00978">
    <property type="entry name" value="Tim44"/>
    <property type="match status" value="1"/>
</dbReference>
<evidence type="ECO:0000313" key="5">
    <source>
        <dbReference type="EMBL" id="MFC7419433.1"/>
    </source>
</evidence>
<evidence type="ECO:0000256" key="3">
    <source>
        <dbReference type="SAM" id="SignalP"/>
    </source>
</evidence>
<comment type="caution">
    <text evidence="5">The sequence shown here is derived from an EMBL/GenBank/DDBJ whole genome shotgun (WGS) entry which is preliminary data.</text>
</comment>
<evidence type="ECO:0000256" key="1">
    <source>
        <dbReference type="SAM" id="MobiDB-lite"/>
    </source>
</evidence>
<evidence type="ECO:0000313" key="6">
    <source>
        <dbReference type="Proteomes" id="UP001596473"/>
    </source>
</evidence>
<protein>
    <submittedName>
        <fullName evidence="5">Tim44 domain-containing protein</fullName>
    </submittedName>
</protein>
<keyword evidence="3" id="KW-0732">Signal</keyword>
<dbReference type="PANTHER" id="PTHR41542:SF1">
    <property type="entry name" value="BLL5807 PROTEIN"/>
    <property type="match status" value="1"/>
</dbReference>
<keyword evidence="6" id="KW-1185">Reference proteome</keyword>
<gene>
    <name evidence="5" type="ORF">ACFQNF_06025</name>
</gene>
<dbReference type="InterPro" id="IPR032710">
    <property type="entry name" value="NTF2-like_dom_sf"/>
</dbReference>
<dbReference type="RefSeq" id="WP_380186905.1">
    <property type="nucleotide sequence ID" value="NZ_JBHTBQ010000009.1"/>
</dbReference>
<dbReference type="Proteomes" id="UP001596473">
    <property type="component" value="Unassembled WGS sequence"/>
</dbReference>
<feature type="domain" description="Tim44-like" evidence="4">
    <location>
        <begin position="172"/>
        <end position="300"/>
    </location>
</feature>
<dbReference type="EMBL" id="JBHTBQ010000009">
    <property type="protein sequence ID" value="MFC7419433.1"/>
    <property type="molecule type" value="Genomic_DNA"/>
</dbReference>
<sequence>MSQFSRTLMVTLLTASLFASGIAEAKRVGGGRSSGMQRSQNTRPAAPPPQRNVAPAQQPGQVAPQPQRSGMGSILGGVAAGALGGYLLGNLLNSNNASGTSESSGGGFPWGLLLLLGAGGYFAMRMIRRRKEAAAATANAPAFAGMPSNMQNQPLQQDRVFRMGDQASNMAAAPSASGITRLPDGTETAAFLRQARGSFMHMQTLHSAEQVNEMRKYLTPELFNELSQEISGNEEPAEFPELNTELVDCATEEGRMVSSVRFYGKVSESLHSAPVEFQEIWHFVRPINGDPRWMVAGIQQL</sequence>
<evidence type="ECO:0000259" key="4">
    <source>
        <dbReference type="SMART" id="SM00978"/>
    </source>
</evidence>
<organism evidence="5 6">
    <name type="scientific">Iodobacter arcticus</name>
    <dbReference type="NCBI Taxonomy" id="590593"/>
    <lineage>
        <taxon>Bacteria</taxon>
        <taxon>Pseudomonadati</taxon>
        <taxon>Pseudomonadota</taxon>
        <taxon>Betaproteobacteria</taxon>
        <taxon>Neisseriales</taxon>
        <taxon>Chitinibacteraceae</taxon>
        <taxon>Iodobacter</taxon>
    </lineage>
</organism>
<proteinExistence type="predicted"/>
<feature type="region of interest" description="Disordered" evidence="1">
    <location>
        <begin position="28"/>
        <end position="70"/>
    </location>
</feature>
<feature type="transmembrane region" description="Helical" evidence="2">
    <location>
        <begin position="107"/>
        <end position="124"/>
    </location>
</feature>